<evidence type="ECO:0000313" key="3">
    <source>
        <dbReference type="Proteomes" id="UP000247498"/>
    </source>
</evidence>
<protein>
    <submittedName>
        <fullName evidence="2">Uncharacterized protein</fullName>
    </submittedName>
</protein>
<proteinExistence type="predicted"/>
<keyword evidence="3" id="KW-1185">Reference proteome</keyword>
<dbReference type="InParanoid" id="A0A2V0PAN4"/>
<name>A0A2V0PAN4_9CHLO</name>
<sequence length="275" mass="28241">MLDALLATLHGAEPFQAAYGVSEAEARQRLSAQWRELDRLAHDDPAGYAAHLEAMARDAGVALPPGVVRRAAAAAAVPEPPASAPAPESQKAGVRPEPPPMSLLQQLATCARDVSSPGTGEAMGAQASGACTERVLAPRFAKAGGALPPRRPLIEELETPAPARPAAPPPSPQLRHQITIVRKQQAAEATLRVEVSGLARGLRCSDVAVLLDASQRALLVQLPQSGRGAAAAEGGAVCHRFALPAAVAAGSNCGGVRARLNSSKGQLVVRLGRVA</sequence>
<evidence type="ECO:0000256" key="1">
    <source>
        <dbReference type="SAM" id="MobiDB-lite"/>
    </source>
</evidence>
<dbReference type="AlphaFoldDB" id="A0A2V0PAN4"/>
<comment type="caution">
    <text evidence="2">The sequence shown here is derived from an EMBL/GenBank/DDBJ whole genome shotgun (WGS) entry which is preliminary data.</text>
</comment>
<feature type="region of interest" description="Disordered" evidence="1">
    <location>
        <begin position="78"/>
        <end position="97"/>
    </location>
</feature>
<dbReference type="Proteomes" id="UP000247498">
    <property type="component" value="Unassembled WGS sequence"/>
</dbReference>
<accession>A0A2V0PAN4</accession>
<gene>
    <name evidence="2" type="ORF">Rsub_08996</name>
</gene>
<dbReference type="EMBL" id="BDRX01000089">
    <property type="protein sequence ID" value="GBF96916.1"/>
    <property type="molecule type" value="Genomic_DNA"/>
</dbReference>
<organism evidence="2 3">
    <name type="scientific">Raphidocelis subcapitata</name>
    <dbReference type="NCBI Taxonomy" id="307507"/>
    <lineage>
        <taxon>Eukaryota</taxon>
        <taxon>Viridiplantae</taxon>
        <taxon>Chlorophyta</taxon>
        <taxon>core chlorophytes</taxon>
        <taxon>Chlorophyceae</taxon>
        <taxon>CS clade</taxon>
        <taxon>Sphaeropleales</taxon>
        <taxon>Selenastraceae</taxon>
        <taxon>Raphidocelis</taxon>
    </lineage>
</organism>
<reference evidence="2 3" key="1">
    <citation type="journal article" date="2018" name="Sci. Rep.">
        <title>Raphidocelis subcapitata (=Pseudokirchneriella subcapitata) provides an insight into genome evolution and environmental adaptations in the Sphaeropleales.</title>
        <authorList>
            <person name="Suzuki S."/>
            <person name="Yamaguchi H."/>
            <person name="Nakajima N."/>
            <person name="Kawachi M."/>
        </authorList>
    </citation>
    <scope>NUCLEOTIDE SEQUENCE [LARGE SCALE GENOMIC DNA]</scope>
    <source>
        <strain evidence="2 3">NIES-35</strain>
    </source>
</reference>
<evidence type="ECO:0000313" key="2">
    <source>
        <dbReference type="EMBL" id="GBF96916.1"/>
    </source>
</evidence>